<keyword evidence="1" id="KW-0472">Membrane</keyword>
<name>A0A3L6E4M0_MAIZE</name>
<feature type="transmembrane region" description="Helical" evidence="1">
    <location>
        <begin position="13"/>
        <end position="37"/>
    </location>
</feature>
<dbReference type="EMBL" id="NCVQ01000008">
    <property type="protein sequence ID" value="PWZ15428.1"/>
    <property type="molecule type" value="Genomic_DNA"/>
</dbReference>
<dbReference type="InterPro" id="IPR002202">
    <property type="entry name" value="HMG_CoA_Rdtase"/>
</dbReference>
<organism evidence="2">
    <name type="scientific">Zea mays</name>
    <name type="common">Maize</name>
    <dbReference type="NCBI Taxonomy" id="4577"/>
    <lineage>
        <taxon>Eukaryota</taxon>
        <taxon>Viridiplantae</taxon>
        <taxon>Streptophyta</taxon>
        <taxon>Embryophyta</taxon>
        <taxon>Tracheophyta</taxon>
        <taxon>Spermatophyta</taxon>
        <taxon>Magnoliopsida</taxon>
        <taxon>Liliopsida</taxon>
        <taxon>Poales</taxon>
        <taxon>Poaceae</taxon>
        <taxon>PACMAD clade</taxon>
        <taxon>Panicoideae</taxon>
        <taxon>Andropogonodae</taxon>
        <taxon>Andropogoneae</taxon>
        <taxon>Tripsacinae</taxon>
        <taxon>Zea</taxon>
    </lineage>
</organism>
<reference evidence="2" key="1">
    <citation type="journal article" date="2018" name="Nat. Genet.">
        <title>Extensive intraspecific gene order and gene structural variations between Mo17 and other maize genomes.</title>
        <authorList>
            <person name="Sun S."/>
            <person name="Zhou Y."/>
            <person name="Chen J."/>
            <person name="Shi J."/>
            <person name="Zhao H."/>
            <person name="Zhao H."/>
            <person name="Song W."/>
            <person name="Zhang M."/>
            <person name="Cui Y."/>
            <person name="Dong X."/>
            <person name="Liu H."/>
            <person name="Ma X."/>
            <person name="Jiao Y."/>
            <person name="Wang B."/>
            <person name="Wei X."/>
            <person name="Stein J.C."/>
            <person name="Glaubitz J.C."/>
            <person name="Lu F."/>
            <person name="Yu G."/>
            <person name="Liang C."/>
            <person name="Fengler K."/>
            <person name="Li B."/>
            <person name="Rafalski A."/>
            <person name="Schnable P.S."/>
            <person name="Ware D.H."/>
            <person name="Buckler E.S."/>
            <person name="Lai J."/>
        </authorList>
    </citation>
    <scope>NUCLEOTIDE SEQUENCE [LARGE SCALE GENOMIC DNA]</scope>
    <source>
        <tissue evidence="2">Seedling</tissue>
    </source>
</reference>
<gene>
    <name evidence="2" type="ORF">Zm00014a_021052</name>
</gene>
<evidence type="ECO:0000313" key="2">
    <source>
        <dbReference type="EMBL" id="PWZ15428.1"/>
    </source>
</evidence>
<keyword evidence="1" id="KW-0812">Transmembrane</keyword>
<dbReference type="InterPro" id="IPR009029">
    <property type="entry name" value="HMG_CoA_Rdtase_sub-bd_dom_sf"/>
</dbReference>
<dbReference type="Proteomes" id="UP000251960">
    <property type="component" value="Chromosome 7"/>
</dbReference>
<evidence type="ECO:0000256" key="1">
    <source>
        <dbReference type="SAM" id="Phobius"/>
    </source>
</evidence>
<keyword evidence="1" id="KW-1133">Transmembrane helix</keyword>
<sequence length="94" mass="10139">MAVSVTGRALAEISIVAGSVLVGELSLLSVLAVGQLVKSHMKFLKRASIHSHHVVTLFDLGRCDHILSYGKGTRLLSYDKAELMLSDHRLVTAV</sequence>
<dbReference type="PROSITE" id="PS50065">
    <property type="entry name" value="HMG_COA_REDUCTASE_4"/>
    <property type="match status" value="1"/>
</dbReference>
<accession>A0A3L6E4M0</accession>
<dbReference type="SUPFAM" id="SSF56542">
    <property type="entry name" value="Substrate-binding domain of HMG-CoA reductase"/>
    <property type="match status" value="1"/>
</dbReference>
<protein>
    <submittedName>
        <fullName evidence="2">Uncharacterized protein</fullName>
    </submittedName>
</protein>
<dbReference type="GO" id="GO:0004420">
    <property type="term" value="F:hydroxymethylglutaryl-CoA reductase (NADPH) activity"/>
    <property type="evidence" value="ECO:0007669"/>
    <property type="project" value="InterPro"/>
</dbReference>
<proteinExistence type="predicted"/>
<dbReference type="AlphaFoldDB" id="A0A3L6E4M0"/>
<dbReference type="GO" id="GO:0015936">
    <property type="term" value="P:coenzyme A metabolic process"/>
    <property type="evidence" value="ECO:0007669"/>
    <property type="project" value="InterPro"/>
</dbReference>
<comment type="caution">
    <text evidence="2">The sequence shown here is derived from an EMBL/GenBank/DDBJ whole genome shotgun (WGS) entry which is preliminary data.</text>
</comment>